<dbReference type="Pfam" id="PF00005">
    <property type="entry name" value="ABC_tran"/>
    <property type="match status" value="1"/>
</dbReference>
<accession>A0ABW3L3K3</accession>
<name>A0ABW3L3K3_9BACI</name>
<evidence type="ECO:0000256" key="5">
    <source>
        <dbReference type="ARBA" id="ARBA00022989"/>
    </source>
</evidence>
<keyword evidence="4 10" id="KW-0067">ATP-binding</keyword>
<dbReference type="InterPro" id="IPR003593">
    <property type="entry name" value="AAA+_ATPase"/>
</dbReference>
<dbReference type="InterPro" id="IPR003439">
    <property type="entry name" value="ABC_transporter-like_ATP-bd"/>
</dbReference>
<comment type="caution">
    <text evidence="10">The sequence shown here is derived from an EMBL/GenBank/DDBJ whole genome shotgun (WGS) entry which is preliminary data.</text>
</comment>
<feature type="transmembrane region" description="Helical" evidence="7">
    <location>
        <begin position="52"/>
        <end position="72"/>
    </location>
</feature>
<evidence type="ECO:0000259" key="8">
    <source>
        <dbReference type="PROSITE" id="PS50893"/>
    </source>
</evidence>
<protein>
    <submittedName>
        <fullName evidence="10">ABC transporter ATP-binding protein</fullName>
    </submittedName>
</protein>
<dbReference type="CDD" id="cd18548">
    <property type="entry name" value="ABC_6TM_Tm287_like"/>
    <property type="match status" value="1"/>
</dbReference>
<feature type="transmembrane region" description="Helical" evidence="7">
    <location>
        <begin position="12"/>
        <end position="32"/>
    </location>
</feature>
<dbReference type="SUPFAM" id="SSF52540">
    <property type="entry name" value="P-loop containing nucleoside triphosphate hydrolases"/>
    <property type="match status" value="1"/>
</dbReference>
<dbReference type="PANTHER" id="PTHR43394:SF1">
    <property type="entry name" value="ATP-BINDING CASSETTE SUB-FAMILY B MEMBER 10, MITOCHONDRIAL"/>
    <property type="match status" value="1"/>
</dbReference>
<comment type="subcellular location">
    <subcellularLocation>
        <location evidence="1">Cell membrane</location>
        <topology evidence="1">Multi-pass membrane protein</topology>
    </subcellularLocation>
</comment>
<dbReference type="PANTHER" id="PTHR43394">
    <property type="entry name" value="ATP-DEPENDENT PERMEASE MDL1, MITOCHONDRIAL"/>
    <property type="match status" value="1"/>
</dbReference>
<dbReference type="InterPro" id="IPR017871">
    <property type="entry name" value="ABC_transporter-like_CS"/>
</dbReference>
<organism evidence="10 11">
    <name type="scientific">Thalassobacillus hwangdonensis</name>
    <dbReference type="NCBI Taxonomy" id="546108"/>
    <lineage>
        <taxon>Bacteria</taxon>
        <taxon>Bacillati</taxon>
        <taxon>Bacillota</taxon>
        <taxon>Bacilli</taxon>
        <taxon>Bacillales</taxon>
        <taxon>Bacillaceae</taxon>
        <taxon>Thalassobacillus</taxon>
    </lineage>
</organism>
<feature type="domain" description="ABC transporter" evidence="8">
    <location>
        <begin position="330"/>
        <end position="563"/>
    </location>
</feature>
<feature type="transmembrane region" description="Helical" evidence="7">
    <location>
        <begin position="278"/>
        <end position="296"/>
    </location>
</feature>
<dbReference type="GO" id="GO:0005524">
    <property type="term" value="F:ATP binding"/>
    <property type="evidence" value="ECO:0007669"/>
    <property type="project" value="UniProtKB-KW"/>
</dbReference>
<dbReference type="Proteomes" id="UP001596990">
    <property type="component" value="Unassembled WGS sequence"/>
</dbReference>
<gene>
    <name evidence="10" type="ORF">ACFQ2J_11480</name>
</gene>
<dbReference type="PROSITE" id="PS50929">
    <property type="entry name" value="ABC_TM1F"/>
    <property type="match status" value="1"/>
</dbReference>
<dbReference type="InterPro" id="IPR027417">
    <property type="entry name" value="P-loop_NTPase"/>
</dbReference>
<evidence type="ECO:0000256" key="7">
    <source>
        <dbReference type="SAM" id="Phobius"/>
    </source>
</evidence>
<sequence>MRKILAYVNTYKVSLWIGLSLMIVELIVELAQPLIMAKIIDDGILENDFDAVAIWGGILLGMSLLAFASGVINSFFSANVSQGVGYDLRRDLFKRVQAFTSENFQAFSVPSLLTRVTNDVTQIQNLIFMSMRIALRAPLFIIGGLIMAFTVHVGLAMVLLFTVPFILLFLSWVLLKGVVFFRKVQEKLDGVNTVIRENLANIRLIKGFHRGNYEEKRFTDKNVSLRQDNKKALWLMELAMPIVMVLMNAVILLLLWLGAGELRVDGAQPGEVVAIINYATRMLFTFSVFTFLIMTFSRGKASATRIFDVLETEAVAFNKEASRPELKGGVQFKGVSFDYPEKEATALKQVSFTVEPGQTIGLLGETGAGKTTLLHLIPRLLMHKEGSIVMDGTPIEAIDIEHLRNGISLVPQDVHLFSGTISENIRWGKQDATDEEVIQAAKDAQIHHFVKSLPEGYQTRLGQKGVTFSGGQKQRLSIARALIRKPKLLILDDSTSALDAHTETKLLKTLKQHRCTVFIVAQKISTLREADQILLLHKGELVASGTHEELLETSAEYNGIYQSQQRERVMGNG</sequence>
<dbReference type="SMART" id="SM00382">
    <property type="entry name" value="AAA"/>
    <property type="match status" value="1"/>
</dbReference>
<feature type="transmembrane region" description="Helical" evidence="7">
    <location>
        <begin position="234"/>
        <end position="258"/>
    </location>
</feature>
<keyword evidence="2 7" id="KW-0812">Transmembrane</keyword>
<feature type="domain" description="ABC transmembrane type-1" evidence="9">
    <location>
        <begin position="16"/>
        <end position="298"/>
    </location>
</feature>
<dbReference type="SUPFAM" id="SSF90123">
    <property type="entry name" value="ABC transporter transmembrane region"/>
    <property type="match status" value="1"/>
</dbReference>
<dbReference type="InterPro" id="IPR011527">
    <property type="entry name" value="ABC1_TM_dom"/>
</dbReference>
<keyword evidence="5 7" id="KW-1133">Transmembrane helix</keyword>
<dbReference type="InterPro" id="IPR039421">
    <property type="entry name" value="Type_1_exporter"/>
</dbReference>
<keyword evidence="3" id="KW-0547">Nucleotide-binding</keyword>
<keyword evidence="11" id="KW-1185">Reference proteome</keyword>
<evidence type="ECO:0000256" key="3">
    <source>
        <dbReference type="ARBA" id="ARBA00022741"/>
    </source>
</evidence>
<evidence type="ECO:0000313" key="10">
    <source>
        <dbReference type="EMBL" id="MFD1019795.1"/>
    </source>
</evidence>
<evidence type="ECO:0000256" key="6">
    <source>
        <dbReference type="ARBA" id="ARBA00023136"/>
    </source>
</evidence>
<dbReference type="EMBL" id="JBHTKL010000005">
    <property type="protein sequence ID" value="MFD1019795.1"/>
    <property type="molecule type" value="Genomic_DNA"/>
</dbReference>
<reference evidence="11" key="1">
    <citation type="journal article" date="2019" name="Int. J. Syst. Evol. Microbiol.">
        <title>The Global Catalogue of Microorganisms (GCM) 10K type strain sequencing project: providing services to taxonomists for standard genome sequencing and annotation.</title>
        <authorList>
            <consortium name="The Broad Institute Genomics Platform"/>
            <consortium name="The Broad Institute Genome Sequencing Center for Infectious Disease"/>
            <person name="Wu L."/>
            <person name="Ma J."/>
        </authorList>
    </citation>
    <scope>NUCLEOTIDE SEQUENCE [LARGE SCALE GENOMIC DNA]</scope>
    <source>
        <strain evidence="11">CCUG 56607</strain>
    </source>
</reference>
<evidence type="ECO:0000256" key="1">
    <source>
        <dbReference type="ARBA" id="ARBA00004651"/>
    </source>
</evidence>
<dbReference type="Gene3D" id="1.20.1560.10">
    <property type="entry name" value="ABC transporter type 1, transmembrane domain"/>
    <property type="match status" value="1"/>
</dbReference>
<dbReference type="Gene3D" id="3.40.50.300">
    <property type="entry name" value="P-loop containing nucleotide triphosphate hydrolases"/>
    <property type="match status" value="1"/>
</dbReference>
<dbReference type="RefSeq" id="WP_386060276.1">
    <property type="nucleotide sequence ID" value="NZ_JBHTKL010000005.1"/>
</dbReference>
<evidence type="ECO:0000256" key="2">
    <source>
        <dbReference type="ARBA" id="ARBA00022692"/>
    </source>
</evidence>
<dbReference type="PROSITE" id="PS00211">
    <property type="entry name" value="ABC_TRANSPORTER_1"/>
    <property type="match status" value="1"/>
</dbReference>
<evidence type="ECO:0000259" key="9">
    <source>
        <dbReference type="PROSITE" id="PS50929"/>
    </source>
</evidence>
<dbReference type="PROSITE" id="PS50893">
    <property type="entry name" value="ABC_TRANSPORTER_2"/>
    <property type="match status" value="1"/>
</dbReference>
<evidence type="ECO:0000256" key="4">
    <source>
        <dbReference type="ARBA" id="ARBA00022840"/>
    </source>
</evidence>
<feature type="transmembrane region" description="Helical" evidence="7">
    <location>
        <begin position="133"/>
        <end position="151"/>
    </location>
</feature>
<dbReference type="InterPro" id="IPR036640">
    <property type="entry name" value="ABC1_TM_sf"/>
</dbReference>
<feature type="transmembrane region" description="Helical" evidence="7">
    <location>
        <begin position="157"/>
        <end position="175"/>
    </location>
</feature>
<keyword evidence="6 7" id="KW-0472">Membrane</keyword>
<dbReference type="Pfam" id="PF00664">
    <property type="entry name" value="ABC_membrane"/>
    <property type="match status" value="1"/>
</dbReference>
<evidence type="ECO:0000313" key="11">
    <source>
        <dbReference type="Proteomes" id="UP001596990"/>
    </source>
</evidence>
<proteinExistence type="predicted"/>